<organism evidence="2 3">
    <name type="scientific">Leucobacter coleopterorum</name>
    <dbReference type="NCBI Taxonomy" id="2714933"/>
    <lineage>
        <taxon>Bacteria</taxon>
        <taxon>Bacillati</taxon>
        <taxon>Actinomycetota</taxon>
        <taxon>Actinomycetes</taxon>
        <taxon>Micrococcales</taxon>
        <taxon>Microbacteriaceae</taxon>
        <taxon>Leucobacter</taxon>
    </lineage>
</organism>
<feature type="domain" description="Beta-lactamase-related" evidence="1">
    <location>
        <begin position="14"/>
        <end position="121"/>
    </location>
</feature>
<dbReference type="Gene3D" id="3.40.710.10">
    <property type="entry name" value="DD-peptidase/beta-lactamase superfamily"/>
    <property type="match status" value="1"/>
</dbReference>
<name>A0ABX6K0U1_9MICO</name>
<evidence type="ECO:0000313" key="3">
    <source>
        <dbReference type="Proteomes" id="UP000503441"/>
    </source>
</evidence>
<gene>
    <name evidence="2" type="ORF">G7066_11430</name>
</gene>
<sequence length="257" mass="27891">MGTASSNHTWRVLSHRGLFASGSDLLHWMKWLSSAFSYEPGAHDEVLSAASRREMQQLHRANPAGAPGVTSGYGYGVVVEHSGAEGHVVSHSGGYPGFSAHMRWSLDHGLSVCGLENAGYAGVHHAVRKTMSGLLTGSKAQSVIAWPETQSAVARVRELLENPSDQLLWERTESELFDSCVALDLPIQDRRDQIVRLQAASDAPLTQTSPAFPTPASAHWELRGNPNTLRVTLQMTPLNPPRVQRIDVSLSEADTPT</sequence>
<evidence type="ECO:0000313" key="2">
    <source>
        <dbReference type="EMBL" id="QIM19801.1"/>
    </source>
</evidence>
<dbReference type="EMBL" id="CP049933">
    <property type="protein sequence ID" value="QIM19801.1"/>
    <property type="molecule type" value="Genomic_DNA"/>
</dbReference>
<proteinExistence type="predicted"/>
<dbReference type="Proteomes" id="UP000503441">
    <property type="component" value="Chromosome"/>
</dbReference>
<dbReference type="Pfam" id="PF00144">
    <property type="entry name" value="Beta-lactamase"/>
    <property type="match status" value="1"/>
</dbReference>
<dbReference type="SUPFAM" id="SSF56601">
    <property type="entry name" value="beta-lactamase/transpeptidase-like"/>
    <property type="match status" value="1"/>
</dbReference>
<accession>A0ABX6K0U1</accession>
<evidence type="ECO:0000259" key="1">
    <source>
        <dbReference type="Pfam" id="PF00144"/>
    </source>
</evidence>
<dbReference type="InterPro" id="IPR001466">
    <property type="entry name" value="Beta-lactam-related"/>
</dbReference>
<dbReference type="InterPro" id="IPR012338">
    <property type="entry name" value="Beta-lactam/transpept-like"/>
</dbReference>
<keyword evidence="3" id="KW-1185">Reference proteome</keyword>
<reference evidence="2 3" key="1">
    <citation type="submission" date="2020-03" db="EMBL/GenBank/DDBJ databases">
        <title>Leucobacter sp. nov., isolated from beetles.</title>
        <authorList>
            <person name="Hyun D.-W."/>
            <person name="Bae J.-W."/>
        </authorList>
    </citation>
    <scope>NUCLEOTIDE SEQUENCE [LARGE SCALE GENOMIC DNA]</scope>
    <source>
        <strain evidence="2 3">HDW9A</strain>
    </source>
</reference>
<protein>
    <submittedName>
        <fullName evidence="2">Beta-lactamase family protein</fullName>
    </submittedName>
</protein>